<evidence type="ECO:0000256" key="9">
    <source>
        <dbReference type="ARBA" id="ARBA00034075"/>
    </source>
</evidence>
<dbReference type="GO" id="GO:0045493">
    <property type="term" value="P:xylan catabolic process"/>
    <property type="evidence" value="ECO:0007669"/>
    <property type="project" value="UniProtKB-KW"/>
</dbReference>
<dbReference type="SUPFAM" id="SSF53474">
    <property type="entry name" value="alpha/beta-Hydrolases"/>
    <property type="match status" value="1"/>
</dbReference>
<keyword evidence="3" id="KW-0624">Polysaccharide degradation</keyword>
<comment type="catalytic activity">
    <reaction evidence="9">
        <text>feruloyl-polysaccharide + H2O = ferulate + polysaccharide.</text>
        <dbReference type="EC" id="3.1.1.73"/>
    </reaction>
</comment>
<feature type="chain" id="PRO_5025710269" description="Carboxylic ester hydrolase" evidence="10">
    <location>
        <begin position="20"/>
        <end position="535"/>
    </location>
</feature>
<dbReference type="EC" id="3.1.1.-" evidence="10"/>
<keyword evidence="6 10" id="KW-0378">Hydrolase</keyword>
<dbReference type="InterPro" id="IPR029058">
    <property type="entry name" value="AB_hydrolase_fold"/>
</dbReference>
<dbReference type="PANTHER" id="PTHR33938">
    <property type="entry name" value="FERULOYL ESTERASE B-RELATED"/>
    <property type="match status" value="1"/>
</dbReference>
<proteinExistence type="inferred from homology"/>
<dbReference type="Pfam" id="PF07519">
    <property type="entry name" value="Tannase"/>
    <property type="match status" value="1"/>
</dbReference>
<accession>A0A6A4I0R8</accession>
<evidence type="ECO:0000256" key="4">
    <source>
        <dbReference type="ARBA" id="ARBA00022723"/>
    </source>
</evidence>
<dbReference type="GO" id="GO:0030600">
    <property type="term" value="F:feruloyl esterase activity"/>
    <property type="evidence" value="ECO:0007669"/>
    <property type="project" value="UniProtKB-EC"/>
</dbReference>
<keyword evidence="4" id="KW-0479">Metal-binding</keyword>
<evidence type="ECO:0000256" key="10">
    <source>
        <dbReference type="RuleBase" id="RU361238"/>
    </source>
</evidence>
<organism evidence="11 12">
    <name type="scientific">Gymnopus androsaceus JB14</name>
    <dbReference type="NCBI Taxonomy" id="1447944"/>
    <lineage>
        <taxon>Eukaryota</taxon>
        <taxon>Fungi</taxon>
        <taxon>Dikarya</taxon>
        <taxon>Basidiomycota</taxon>
        <taxon>Agaricomycotina</taxon>
        <taxon>Agaricomycetes</taxon>
        <taxon>Agaricomycetidae</taxon>
        <taxon>Agaricales</taxon>
        <taxon>Marasmiineae</taxon>
        <taxon>Omphalotaceae</taxon>
        <taxon>Gymnopus</taxon>
    </lineage>
</organism>
<evidence type="ECO:0000256" key="5">
    <source>
        <dbReference type="ARBA" id="ARBA00022729"/>
    </source>
</evidence>
<keyword evidence="2" id="KW-0719">Serine esterase</keyword>
<keyword evidence="8" id="KW-1015">Disulfide bond</keyword>
<keyword evidence="5 10" id="KW-0732">Signal</keyword>
<name>A0A6A4I0R8_9AGAR</name>
<dbReference type="PANTHER" id="PTHR33938:SF15">
    <property type="entry name" value="FERULOYL ESTERASE B-RELATED"/>
    <property type="match status" value="1"/>
</dbReference>
<evidence type="ECO:0000256" key="3">
    <source>
        <dbReference type="ARBA" id="ARBA00022651"/>
    </source>
</evidence>
<dbReference type="AlphaFoldDB" id="A0A6A4I0R8"/>
<reference evidence="11" key="1">
    <citation type="journal article" date="2019" name="Environ. Microbiol.">
        <title>Fungal ecological strategies reflected in gene transcription - a case study of two litter decomposers.</title>
        <authorList>
            <person name="Barbi F."/>
            <person name="Kohler A."/>
            <person name="Barry K."/>
            <person name="Baskaran P."/>
            <person name="Daum C."/>
            <person name="Fauchery L."/>
            <person name="Ihrmark K."/>
            <person name="Kuo A."/>
            <person name="LaButti K."/>
            <person name="Lipzen A."/>
            <person name="Morin E."/>
            <person name="Grigoriev I.V."/>
            <person name="Henrissat B."/>
            <person name="Lindahl B."/>
            <person name="Martin F."/>
        </authorList>
    </citation>
    <scope>NUCLEOTIDE SEQUENCE</scope>
    <source>
        <strain evidence="11">JB14</strain>
    </source>
</reference>
<evidence type="ECO:0000313" key="11">
    <source>
        <dbReference type="EMBL" id="KAE9405352.1"/>
    </source>
</evidence>
<sequence>MPRLLHLASLFSVLLYAHAFDFDSACNSIASEAASIANATIFFAEYVPAGTNLTFPDQDPTCLSTSASQVVLTDMCRVALNVSTSDRSGITMEAWLPRNWTGRFLSTGNGGLDGCIQYIDLAYTTAQGFATVGANNGHNGTSGEPFSNNSDILADFVYRSIHTNVVVGKEITKMFYGTPHNTSYYLGCSTGGREGFKAVQDFPDEFDGVVAGSPAVNWNNLLSWSAHFFNILGNSSSPTFITSDQWLGLIHDNILKQCDTIDGVADGIIEDPNLCDYKPEELICSPSSNTSDCLTVEQAAALRLVFSPMYGEDGNLMYPRMQPGSENVDFIALMYGGEVFEYSNDWFHYVVLDPSFDTTTLNLTDYTLAAELNPFNIETFNGNLSAFQARNGKVITYHGQADMLISPADTEFYYQHIAKTMALPPSDIDNFLRFFRISGMSHCETGVGAWEIGQTLPGASGNLTAETLDPERNVLTAMVRWVEEGIAPETILGTKYVNDTTELGVEFSRRHCRYPFRNTYNGTGDSSDPDSWSCK</sequence>
<dbReference type="Proteomes" id="UP000799118">
    <property type="component" value="Unassembled WGS sequence"/>
</dbReference>
<dbReference type="EMBL" id="ML769409">
    <property type="protein sequence ID" value="KAE9405352.1"/>
    <property type="molecule type" value="Genomic_DNA"/>
</dbReference>
<feature type="signal peptide" evidence="10">
    <location>
        <begin position="1"/>
        <end position="19"/>
    </location>
</feature>
<gene>
    <name evidence="11" type="ORF">BT96DRAFT_876644</name>
</gene>
<protein>
    <recommendedName>
        <fullName evidence="10">Carboxylic ester hydrolase</fullName>
        <ecNumber evidence="10">3.1.1.-</ecNumber>
    </recommendedName>
</protein>
<evidence type="ECO:0000256" key="6">
    <source>
        <dbReference type="ARBA" id="ARBA00022801"/>
    </source>
</evidence>
<dbReference type="GO" id="GO:0046872">
    <property type="term" value="F:metal ion binding"/>
    <property type="evidence" value="ECO:0007669"/>
    <property type="project" value="UniProtKB-KW"/>
</dbReference>
<evidence type="ECO:0000256" key="2">
    <source>
        <dbReference type="ARBA" id="ARBA00022487"/>
    </source>
</evidence>
<dbReference type="OrthoDB" id="3039123at2759"/>
<evidence type="ECO:0000256" key="7">
    <source>
        <dbReference type="ARBA" id="ARBA00022837"/>
    </source>
</evidence>
<keyword evidence="3" id="KW-0858">Xylan degradation</keyword>
<keyword evidence="3" id="KW-0119">Carbohydrate metabolism</keyword>
<evidence type="ECO:0000313" key="12">
    <source>
        <dbReference type="Proteomes" id="UP000799118"/>
    </source>
</evidence>
<evidence type="ECO:0000256" key="8">
    <source>
        <dbReference type="ARBA" id="ARBA00023157"/>
    </source>
</evidence>
<comment type="similarity">
    <text evidence="1 10">Belongs to the tannase family.</text>
</comment>
<keyword evidence="7" id="KW-0106">Calcium</keyword>
<dbReference type="InterPro" id="IPR011118">
    <property type="entry name" value="Tannase/feruloyl_esterase"/>
</dbReference>
<keyword evidence="12" id="KW-1185">Reference proteome</keyword>
<evidence type="ECO:0000256" key="1">
    <source>
        <dbReference type="ARBA" id="ARBA00006249"/>
    </source>
</evidence>